<accession>A0A8J2SPH4</accession>
<feature type="region of interest" description="Disordered" evidence="1">
    <location>
        <begin position="565"/>
        <end position="584"/>
    </location>
</feature>
<sequence length="610" mass="65513">MSSDSEQEDYEPWSDDDDEQHQQAPARPAAPEALDAETLAALNSLDGETLAGQLWDVLGGLAVNCANNDETARSVAARARDALTPREYAMALQPELTRCGHQATWCWLVDELHACLERVTMERAASVAPRAGSAVWRTACLAVSARQKAARKALDSDLVVEEDDDVGGLEVDADVAAAKVFGVASLLSQKCETCRCVAVRLALKLAAWDALPDDYAPRLWSIIRACDVEPHRLLSVASQHRPRRLARARRRRKRFEEEKAAHKERCLGLGARPEELPTKESTGHASSSSSGDSASSDSGRWDSSSQDSECDGRRLVRRDRHASALGAKPDPDLRWSLTGIARLVARENGFAGPLARAHEWRLVAPLAARLLSRHAQSEAGAAAAGAQLLRALVEANPLKMNRDEILERRCARRLARVAARAADPRARRAARPALAGLLATVSDDGRRTSLLSACFKKGDACGAVLDCLGRELVANPAGIDDLVATALRDRFASMDKDADAGYDALVLNLDAHVAVAALARRVALAGSLKLPASVAALRDDAAPRRVAELLRSRLRRAIAAPNIGRETVPATTGSADEPSKPGGEPAAQRFMLHLLAENLDYVLEALGQAS</sequence>
<dbReference type="AlphaFoldDB" id="A0A8J2SPH4"/>
<dbReference type="EMBL" id="CAKKNE010000003">
    <property type="protein sequence ID" value="CAH0371372.1"/>
    <property type="molecule type" value="Genomic_DNA"/>
</dbReference>
<evidence type="ECO:0000313" key="3">
    <source>
        <dbReference type="Proteomes" id="UP000789595"/>
    </source>
</evidence>
<organism evidence="2 3">
    <name type="scientific">Pelagomonas calceolata</name>
    <dbReference type="NCBI Taxonomy" id="35677"/>
    <lineage>
        <taxon>Eukaryota</taxon>
        <taxon>Sar</taxon>
        <taxon>Stramenopiles</taxon>
        <taxon>Ochrophyta</taxon>
        <taxon>Pelagophyceae</taxon>
        <taxon>Pelagomonadales</taxon>
        <taxon>Pelagomonadaceae</taxon>
        <taxon>Pelagomonas</taxon>
    </lineage>
</organism>
<proteinExistence type="predicted"/>
<gene>
    <name evidence="2" type="ORF">PECAL_3P13110</name>
</gene>
<feature type="region of interest" description="Disordered" evidence="1">
    <location>
        <begin position="266"/>
        <end position="315"/>
    </location>
</feature>
<protein>
    <submittedName>
        <fullName evidence="2">Uncharacterized protein</fullName>
    </submittedName>
</protein>
<comment type="caution">
    <text evidence="2">The sequence shown here is derived from an EMBL/GenBank/DDBJ whole genome shotgun (WGS) entry which is preliminary data.</text>
</comment>
<feature type="region of interest" description="Disordered" evidence="1">
    <location>
        <begin position="1"/>
        <end position="31"/>
    </location>
</feature>
<feature type="compositionally biased region" description="Basic and acidic residues" evidence="1">
    <location>
        <begin position="266"/>
        <end position="282"/>
    </location>
</feature>
<reference evidence="2" key="1">
    <citation type="submission" date="2021-11" db="EMBL/GenBank/DDBJ databases">
        <authorList>
            <consortium name="Genoscope - CEA"/>
            <person name="William W."/>
        </authorList>
    </citation>
    <scope>NUCLEOTIDE SEQUENCE</scope>
</reference>
<name>A0A8J2SPH4_9STRA</name>
<feature type="compositionally biased region" description="Low complexity" evidence="1">
    <location>
        <begin position="22"/>
        <end position="31"/>
    </location>
</feature>
<dbReference type="Proteomes" id="UP000789595">
    <property type="component" value="Unassembled WGS sequence"/>
</dbReference>
<evidence type="ECO:0000256" key="1">
    <source>
        <dbReference type="SAM" id="MobiDB-lite"/>
    </source>
</evidence>
<keyword evidence="3" id="KW-1185">Reference proteome</keyword>
<feature type="compositionally biased region" description="Low complexity" evidence="1">
    <location>
        <begin position="286"/>
        <end position="307"/>
    </location>
</feature>
<evidence type="ECO:0000313" key="2">
    <source>
        <dbReference type="EMBL" id="CAH0371372.1"/>
    </source>
</evidence>
<feature type="compositionally biased region" description="Acidic residues" evidence="1">
    <location>
        <begin position="1"/>
        <end position="19"/>
    </location>
</feature>